<dbReference type="RefSeq" id="WP_064007294.1">
    <property type="nucleotide sequence ID" value="NZ_LUUG01000049.1"/>
</dbReference>
<dbReference type="SUPFAM" id="SSF53146">
    <property type="entry name" value="Nitrogenase accessory factor-like"/>
    <property type="match status" value="1"/>
</dbReference>
<dbReference type="AlphaFoldDB" id="A0A177MPW7"/>
<reference evidence="1 2" key="1">
    <citation type="submission" date="2016-03" db="EMBL/GenBank/DDBJ databases">
        <authorList>
            <person name="Ploux O."/>
        </authorList>
    </citation>
    <scope>NUCLEOTIDE SEQUENCE [LARGE SCALE GENOMIC DNA]</scope>
    <source>
        <strain evidence="1 2">R-45363</strain>
    </source>
</reference>
<dbReference type="Proteomes" id="UP000078090">
    <property type="component" value="Unassembled WGS sequence"/>
</dbReference>
<proteinExistence type="predicted"/>
<dbReference type="Gene3D" id="3.30.420.130">
    <property type="entry name" value="Dinitrogenase iron-molybdenum cofactor biosynthesis domain"/>
    <property type="match status" value="1"/>
</dbReference>
<protein>
    <submittedName>
        <fullName evidence="1">Nitrogen fixation protein</fullName>
    </submittedName>
</protein>
<gene>
    <name evidence="1" type="ORF">A1332_00075</name>
</gene>
<sequence length="128" mass="13646">MNEILIAVAVGEDGSIAPHAGRASCWLVYVAGNDAEASLAWTLDLTEIGSLHEWHVRGDGNRHPLHYVDVAIAGSAGEGVKRNLLERNTELHTSSETSPLKAVAAYLAGELVDGLPHEEAHCLKTSDQ</sequence>
<organism evidence="1 2">
    <name type="scientific">Methylomonas methanica</name>
    <dbReference type="NCBI Taxonomy" id="421"/>
    <lineage>
        <taxon>Bacteria</taxon>
        <taxon>Pseudomonadati</taxon>
        <taxon>Pseudomonadota</taxon>
        <taxon>Gammaproteobacteria</taxon>
        <taxon>Methylococcales</taxon>
        <taxon>Methylococcaceae</taxon>
        <taxon>Methylomonas</taxon>
    </lineage>
</organism>
<dbReference type="OrthoDB" id="9797941at2"/>
<dbReference type="InterPro" id="IPR036105">
    <property type="entry name" value="DiNase_FeMo-co_biosyn_sf"/>
</dbReference>
<evidence type="ECO:0000313" key="2">
    <source>
        <dbReference type="Proteomes" id="UP000078090"/>
    </source>
</evidence>
<evidence type="ECO:0000313" key="1">
    <source>
        <dbReference type="EMBL" id="OAI07828.1"/>
    </source>
</evidence>
<accession>A0A177MPW7</accession>
<name>A0A177MPW7_METMH</name>
<dbReference type="EMBL" id="LUUG01000049">
    <property type="protein sequence ID" value="OAI07828.1"/>
    <property type="molecule type" value="Genomic_DNA"/>
</dbReference>
<comment type="caution">
    <text evidence="1">The sequence shown here is derived from an EMBL/GenBank/DDBJ whole genome shotgun (WGS) entry which is preliminary data.</text>
</comment>